<sequence length="112" mass="12754">MDRFPKVTVQGPPVTDLYYMMYSSESDDDDDEVTNMECAVNLKLRETLTVAPGVCKPWGMAVSGPYCWTDIDIEEWIEVSSPEQINRIFQMLITRSSGSLRNDAMFSFLAQQ</sequence>
<protein>
    <submittedName>
        <fullName evidence="1">Uncharacterized protein</fullName>
    </submittedName>
</protein>
<organism evidence="1 2">
    <name type="scientific">Linum trigynum</name>
    <dbReference type="NCBI Taxonomy" id="586398"/>
    <lineage>
        <taxon>Eukaryota</taxon>
        <taxon>Viridiplantae</taxon>
        <taxon>Streptophyta</taxon>
        <taxon>Embryophyta</taxon>
        <taxon>Tracheophyta</taxon>
        <taxon>Spermatophyta</taxon>
        <taxon>Magnoliopsida</taxon>
        <taxon>eudicotyledons</taxon>
        <taxon>Gunneridae</taxon>
        <taxon>Pentapetalae</taxon>
        <taxon>rosids</taxon>
        <taxon>fabids</taxon>
        <taxon>Malpighiales</taxon>
        <taxon>Linaceae</taxon>
        <taxon>Linum</taxon>
    </lineage>
</organism>
<dbReference type="Proteomes" id="UP001497516">
    <property type="component" value="Chromosome 1"/>
</dbReference>
<evidence type="ECO:0000313" key="2">
    <source>
        <dbReference type="Proteomes" id="UP001497516"/>
    </source>
</evidence>
<name>A0AAV2C9H1_9ROSI</name>
<keyword evidence="2" id="KW-1185">Reference proteome</keyword>
<accession>A0AAV2C9H1</accession>
<gene>
    <name evidence="1" type="ORF">LTRI10_LOCUS621</name>
</gene>
<evidence type="ECO:0000313" key="1">
    <source>
        <dbReference type="EMBL" id="CAL1352667.1"/>
    </source>
</evidence>
<dbReference type="AlphaFoldDB" id="A0AAV2C9H1"/>
<dbReference type="EMBL" id="OZ034813">
    <property type="protein sequence ID" value="CAL1352667.1"/>
    <property type="molecule type" value="Genomic_DNA"/>
</dbReference>
<proteinExistence type="predicted"/>
<reference evidence="1 2" key="1">
    <citation type="submission" date="2024-04" db="EMBL/GenBank/DDBJ databases">
        <authorList>
            <person name="Fracassetti M."/>
        </authorList>
    </citation>
    <scope>NUCLEOTIDE SEQUENCE [LARGE SCALE GENOMIC DNA]</scope>
</reference>